<name>X1I538_9ZZZZ</name>
<evidence type="ECO:0000313" key="1">
    <source>
        <dbReference type="EMBL" id="GAH64420.1"/>
    </source>
</evidence>
<comment type="caution">
    <text evidence="1">The sequence shown here is derived from an EMBL/GenBank/DDBJ whole genome shotgun (WGS) entry which is preliminary data.</text>
</comment>
<dbReference type="EMBL" id="BARU01027899">
    <property type="protein sequence ID" value="GAH64420.1"/>
    <property type="molecule type" value="Genomic_DNA"/>
</dbReference>
<organism evidence="1">
    <name type="scientific">marine sediment metagenome</name>
    <dbReference type="NCBI Taxonomy" id="412755"/>
    <lineage>
        <taxon>unclassified sequences</taxon>
        <taxon>metagenomes</taxon>
        <taxon>ecological metagenomes</taxon>
    </lineage>
</organism>
<reference evidence="1" key="1">
    <citation type="journal article" date="2014" name="Front. Microbiol.">
        <title>High frequency of phylogenetically diverse reductive dehalogenase-homologous genes in deep subseafloor sedimentary metagenomes.</title>
        <authorList>
            <person name="Kawai M."/>
            <person name="Futagami T."/>
            <person name="Toyoda A."/>
            <person name="Takaki Y."/>
            <person name="Nishi S."/>
            <person name="Hori S."/>
            <person name="Arai W."/>
            <person name="Tsubouchi T."/>
            <person name="Morono Y."/>
            <person name="Uchiyama I."/>
            <person name="Ito T."/>
            <person name="Fujiyama A."/>
            <person name="Inagaki F."/>
            <person name="Takami H."/>
        </authorList>
    </citation>
    <scope>NUCLEOTIDE SEQUENCE</scope>
    <source>
        <strain evidence="1">Expedition CK06-06</strain>
    </source>
</reference>
<protein>
    <submittedName>
        <fullName evidence="1">Uncharacterized protein</fullName>
    </submittedName>
</protein>
<gene>
    <name evidence="1" type="ORF">S03H2_44601</name>
</gene>
<accession>X1I538</accession>
<feature type="non-terminal residue" evidence="1">
    <location>
        <position position="1"/>
    </location>
</feature>
<sequence>KLTPGQVAQDAAIRITDRLETFLCHAVASNLGCAGARSSRVRSVRVAWVRPGHKLCKRFRGGASFFLLGRAGRRVMLPVSVAGV</sequence>
<dbReference type="AlphaFoldDB" id="X1I538"/>
<proteinExistence type="predicted"/>